<dbReference type="Gene3D" id="3.40.50.300">
    <property type="entry name" value="P-loop containing nucleotide triphosphate hydrolases"/>
    <property type="match status" value="1"/>
</dbReference>
<organism evidence="1 2">
    <name type="scientific">Aquabacterium lacunae</name>
    <dbReference type="NCBI Taxonomy" id="2528630"/>
    <lineage>
        <taxon>Bacteria</taxon>
        <taxon>Pseudomonadati</taxon>
        <taxon>Pseudomonadota</taxon>
        <taxon>Betaproteobacteria</taxon>
        <taxon>Burkholderiales</taxon>
        <taxon>Aquabacterium</taxon>
    </lineage>
</organism>
<dbReference type="InterPro" id="IPR027417">
    <property type="entry name" value="P-loop_NTPase"/>
</dbReference>
<evidence type="ECO:0000313" key="2">
    <source>
        <dbReference type="Proteomes" id="UP000292120"/>
    </source>
</evidence>
<evidence type="ECO:0000313" key="1">
    <source>
        <dbReference type="EMBL" id="TBO27902.1"/>
    </source>
</evidence>
<dbReference type="AlphaFoldDB" id="A0A4Q9GVM9"/>
<dbReference type="GO" id="GO:0004713">
    <property type="term" value="F:protein tyrosine kinase activity"/>
    <property type="evidence" value="ECO:0007669"/>
    <property type="project" value="TreeGrafter"/>
</dbReference>
<protein>
    <recommendedName>
        <fullName evidence="3">Tyrosine-protein kinase family protein</fullName>
    </recommendedName>
</protein>
<evidence type="ECO:0008006" key="3">
    <source>
        <dbReference type="Google" id="ProtNLM"/>
    </source>
</evidence>
<dbReference type="InterPro" id="IPR050445">
    <property type="entry name" value="Bact_polysacc_biosynth/exp"/>
</dbReference>
<proteinExistence type="predicted"/>
<dbReference type="PANTHER" id="PTHR32309:SF13">
    <property type="entry name" value="FERRIC ENTEROBACTIN TRANSPORT PROTEIN FEPE"/>
    <property type="match status" value="1"/>
</dbReference>
<dbReference type="PANTHER" id="PTHR32309">
    <property type="entry name" value="TYROSINE-PROTEIN KINASE"/>
    <property type="match status" value="1"/>
</dbReference>
<comment type="caution">
    <text evidence="1">The sequence shown here is derived from an EMBL/GenBank/DDBJ whole genome shotgun (WGS) entry which is preliminary data.</text>
</comment>
<dbReference type="EMBL" id="SIXI01000008">
    <property type="protein sequence ID" value="TBO27902.1"/>
    <property type="molecule type" value="Genomic_DNA"/>
</dbReference>
<reference evidence="1 2" key="1">
    <citation type="submission" date="2019-02" db="EMBL/GenBank/DDBJ databases">
        <title>Aquabacterium sp. strain KMB7.</title>
        <authorList>
            <person name="Chen W.-M."/>
        </authorList>
    </citation>
    <scope>NUCLEOTIDE SEQUENCE [LARGE SCALE GENOMIC DNA]</scope>
    <source>
        <strain evidence="1 2">KMB7</strain>
    </source>
</reference>
<name>A0A4Q9GVM9_9BURK</name>
<dbReference type="Proteomes" id="UP000292120">
    <property type="component" value="Unassembled WGS sequence"/>
</dbReference>
<dbReference type="SUPFAM" id="SSF52540">
    <property type="entry name" value="P-loop containing nucleoside triphosphate hydrolases"/>
    <property type="match status" value="1"/>
</dbReference>
<sequence length="198" mass="20997">MKDDAFYRLGLRVLGKLPAGPQGRVVVITSARDGEGKTHVAQALAQALAAQCSDPVALVACEKQAGESGPGWSELVHDSAWQDAMATPPASGDGPHRVRAGQKARAETLFKPEAVAQALGTLRQRFGMVIIDAPSLAGCGALLRQADGCLLVVNAKDTRREVVQGALAANPVPADRLLGTVLNQRPEYVPSWLYRWVL</sequence>
<dbReference type="RefSeq" id="WP_130969172.1">
    <property type="nucleotide sequence ID" value="NZ_SIXI01000008.1"/>
</dbReference>
<dbReference type="OrthoDB" id="5296586at2"/>
<accession>A0A4Q9GVM9</accession>
<gene>
    <name evidence="1" type="ORF">EYS42_15820</name>
</gene>
<keyword evidence="2" id="KW-1185">Reference proteome</keyword>
<dbReference type="GO" id="GO:0005886">
    <property type="term" value="C:plasma membrane"/>
    <property type="evidence" value="ECO:0007669"/>
    <property type="project" value="TreeGrafter"/>
</dbReference>